<evidence type="ECO:0008006" key="4">
    <source>
        <dbReference type="Google" id="ProtNLM"/>
    </source>
</evidence>
<keyword evidence="3" id="KW-1185">Reference proteome</keyword>
<dbReference type="GO" id="GO:0005509">
    <property type="term" value="F:calcium ion binding"/>
    <property type="evidence" value="ECO:0007669"/>
    <property type="project" value="InterPro"/>
</dbReference>
<dbReference type="RefSeq" id="XP_002288725.1">
    <property type="nucleotide sequence ID" value="XM_002288689.1"/>
</dbReference>
<evidence type="ECO:0000313" key="3">
    <source>
        <dbReference type="Proteomes" id="UP000001449"/>
    </source>
</evidence>
<name>B8BX83_THAPS</name>
<dbReference type="GO" id="GO:0005576">
    <property type="term" value="C:extracellular region"/>
    <property type="evidence" value="ECO:0007669"/>
    <property type="project" value="InterPro"/>
</dbReference>
<dbReference type="GO" id="GO:0006644">
    <property type="term" value="P:phospholipid metabolic process"/>
    <property type="evidence" value="ECO:0007669"/>
    <property type="project" value="InterPro"/>
</dbReference>
<dbReference type="KEGG" id="tps:THAPSDRAFT_3244"/>
<feature type="signal peptide" evidence="1">
    <location>
        <begin position="1"/>
        <end position="21"/>
    </location>
</feature>
<dbReference type="GO" id="GO:0050482">
    <property type="term" value="P:arachidonate secretion"/>
    <property type="evidence" value="ECO:0007669"/>
    <property type="project" value="InterPro"/>
</dbReference>
<dbReference type="PaxDb" id="35128-Thaps3244"/>
<reference evidence="2 3" key="2">
    <citation type="journal article" date="2008" name="Nature">
        <title>The Phaeodactylum genome reveals the evolutionary history of diatom genomes.</title>
        <authorList>
            <person name="Bowler C."/>
            <person name="Allen A.E."/>
            <person name="Badger J.H."/>
            <person name="Grimwood J."/>
            <person name="Jabbari K."/>
            <person name="Kuo A."/>
            <person name="Maheswari U."/>
            <person name="Martens C."/>
            <person name="Maumus F."/>
            <person name="Otillar R.P."/>
            <person name="Rayko E."/>
            <person name="Salamov A."/>
            <person name="Vandepoele K."/>
            <person name="Beszteri B."/>
            <person name="Gruber A."/>
            <person name="Heijde M."/>
            <person name="Katinka M."/>
            <person name="Mock T."/>
            <person name="Valentin K."/>
            <person name="Verret F."/>
            <person name="Berges J.A."/>
            <person name="Brownlee C."/>
            <person name="Cadoret J.P."/>
            <person name="Chiovitti A."/>
            <person name="Choi C.J."/>
            <person name="Coesel S."/>
            <person name="De Martino A."/>
            <person name="Detter J.C."/>
            <person name="Durkin C."/>
            <person name="Falciatore A."/>
            <person name="Fournet J."/>
            <person name="Haruta M."/>
            <person name="Huysman M.J."/>
            <person name="Jenkins B.D."/>
            <person name="Jiroutova K."/>
            <person name="Jorgensen R.E."/>
            <person name="Joubert Y."/>
            <person name="Kaplan A."/>
            <person name="Kroger N."/>
            <person name="Kroth P.G."/>
            <person name="La Roche J."/>
            <person name="Lindquist E."/>
            <person name="Lommer M."/>
            <person name="Martin-Jezequel V."/>
            <person name="Lopez P.J."/>
            <person name="Lucas S."/>
            <person name="Mangogna M."/>
            <person name="McGinnis K."/>
            <person name="Medlin L.K."/>
            <person name="Montsant A."/>
            <person name="Oudot-Le Secq M.P."/>
            <person name="Napoli C."/>
            <person name="Obornik M."/>
            <person name="Parker M.S."/>
            <person name="Petit J.L."/>
            <person name="Porcel B.M."/>
            <person name="Poulsen N."/>
            <person name="Robison M."/>
            <person name="Rychlewski L."/>
            <person name="Rynearson T.A."/>
            <person name="Schmutz J."/>
            <person name="Shapiro H."/>
            <person name="Siaut M."/>
            <person name="Stanley M."/>
            <person name="Sussman M.R."/>
            <person name="Taylor A.R."/>
            <person name="Vardi A."/>
            <person name="von Dassow P."/>
            <person name="Vyverman W."/>
            <person name="Willis A."/>
            <person name="Wyrwicz L.S."/>
            <person name="Rokhsar D.S."/>
            <person name="Weissenbach J."/>
            <person name="Armbrust E.V."/>
            <person name="Green B.R."/>
            <person name="Van de Peer Y."/>
            <person name="Grigoriev I.V."/>
        </authorList>
    </citation>
    <scope>NUCLEOTIDE SEQUENCE [LARGE SCALE GENOMIC DNA]</scope>
    <source>
        <strain evidence="2 3">CCMP1335</strain>
    </source>
</reference>
<sequence length="233" mass="26072">MALILARIALFLMALANIIYAEPLEDNDDAPDINALMNKSTFCPPFQCPSGYTHVSRWPLTVESTGCQSGQASGMDYTHFESCCHTKNVCHQMCGSNKSMCDDQFESCMEKSCKELPALKDDLADMDEEDIQEAREKCKRMIGLVKMLDNMGGCGRYNLYQANSCECVEKEKAKDKMKNVLEGFYGKYKPNAIGKVDALVEKANGNADTFSKIMLTLYLKYSQAVVKKAWENP</sequence>
<gene>
    <name evidence="2" type="ORF">THAPSDRAFT_3244</name>
</gene>
<dbReference type="OMA" id="IWANGCG"/>
<dbReference type="GeneID" id="7441777"/>
<reference evidence="2 3" key="1">
    <citation type="journal article" date="2004" name="Science">
        <title>The genome of the diatom Thalassiosira pseudonana: ecology, evolution, and metabolism.</title>
        <authorList>
            <person name="Armbrust E.V."/>
            <person name="Berges J.A."/>
            <person name="Bowler C."/>
            <person name="Green B.R."/>
            <person name="Martinez D."/>
            <person name="Putnam N.H."/>
            <person name="Zhou S."/>
            <person name="Allen A.E."/>
            <person name="Apt K.E."/>
            <person name="Bechner M."/>
            <person name="Brzezinski M.A."/>
            <person name="Chaal B.K."/>
            <person name="Chiovitti A."/>
            <person name="Davis A.K."/>
            <person name="Demarest M.S."/>
            <person name="Detter J.C."/>
            <person name="Glavina T."/>
            <person name="Goodstein D."/>
            <person name="Hadi M.Z."/>
            <person name="Hellsten U."/>
            <person name="Hildebrand M."/>
            <person name="Jenkins B.D."/>
            <person name="Jurka J."/>
            <person name="Kapitonov V.V."/>
            <person name="Kroger N."/>
            <person name="Lau W.W."/>
            <person name="Lane T.W."/>
            <person name="Larimer F.W."/>
            <person name="Lippmeier J.C."/>
            <person name="Lucas S."/>
            <person name="Medina M."/>
            <person name="Montsant A."/>
            <person name="Obornik M."/>
            <person name="Parker M.S."/>
            <person name="Palenik B."/>
            <person name="Pazour G.J."/>
            <person name="Richardson P.M."/>
            <person name="Rynearson T.A."/>
            <person name="Saito M.A."/>
            <person name="Schwartz D.C."/>
            <person name="Thamatrakoln K."/>
            <person name="Valentin K."/>
            <person name="Vardi A."/>
            <person name="Wilkerson F.P."/>
            <person name="Rokhsar D.S."/>
        </authorList>
    </citation>
    <scope>NUCLEOTIDE SEQUENCE [LARGE SCALE GENOMIC DNA]</scope>
    <source>
        <strain evidence="2 3">CCMP1335</strain>
    </source>
</reference>
<dbReference type="InParanoid" id="B8BX83"/>
<dbReference type="PANTHER" id="PTHR12824">
    <property type="entry name" value="GROUP XII SECRETORY PHOSPHOLIPASE A2 FAMILY MEMBER"/>
    <property type="match status" value="1"/>
</dbReference>
<dbReference type="Pfam" id="PF06951">
    <property type="entry name" value="PLA2G12"/>
    <property type="match status" value="1"/>
</dbReference>
<dbReference type="AlphaFoldDB" id="B8BX83"/>
<organism evidence="2 3">
    <name type="scientific">Thalassiosira pseudonana</name>
    <name type="common">Marine diatom</name>
    <name type="synonym">Cyclotella nana</name>
    <dbReference type="NCBI Taxonomy" id="35128"/>
    <lineage>
        <taxon>Eukaryota</taxon>
        <taxon>Sar</taxon>
        <taxon>Stramenopiles</taxon>
        <taxon>Ochrophyta</taxon>
        <taxon>Bacillariophyta</taxon>
        <taxon>Coscinodiscophyceae</taxon>
        <taxon>Thalassiosirophycidae</taxon>
        <taxon>Thalassiosirales</taxon>
        <taxon>Thalassiosiraceae</taxon>
        <taxon>Thalassiosira</taxon>
    </lineage>
</organism>
<dbReference type="EMBL" id="CM000640">
    <property type="protein sequence ID" value="EED94161.1"/>
    <property type="molecule type" value="Genomic_DNA"/>
</dbReference>
<dbReference type="InterPro" id="IPR036444">
    <property type="entry name" value="PLipase_A2_dom_sf"/>
</dbReference>
<keyword evidence="1" id="KW-0732">Signal</keyword>
<dbReference type="GO" id="GO:0016042">
    <property type="term" value="P:lipid catabolic process"/>
    <property type="evidence" value="ECO:0007669"/>
    <property type="project" value="InterPro"/>
</dbReference>
<protein>
    <recommendedName>
        <fullName evidence="4">Phospholipase A2</fullName>
    </recommendedName>
</protein>
<dbReference type="GO" id="GO:0004623">
    <property type="term" value="F:phospholipase A2 activity"/>
    <property type="evidence" value="ECO:0007669"/>
    <property type="project" value="InterPro"/>
</dbReference>
<dbReference type="SUPFAM" id="SSF48619">
    <property type="entry name" value="Phospholipase A2, PLA2"/>
    <property type="match status" value="1"/>
</dbReference>
<evidence type="ECO:0000256" key="1">
    <source>
        <dbReference type="SAM" id="SignalP"/>
    </source>
</evidence>
<dbReference type="PANTHER" id="PTHR12824:SF8">
    <property type="entry name" value="GXIVSPLA2, ISOFORM A"/>
    <property type="match status" value="1"/>
</dbReference>
<feature type="chain" id="PRO_5002866020" description="Phospholipase A2" evidence="1">
    <location>
        <begin position="22"/>
        <end position="233"/>
    </location>
</feature>
<proteinExistence type="predicted"/>
<dbReference type="InterPro" id="IPR010711">
    <property type="entry name" value="PLA2G12"/>
</dbReference>
<evidence type="ECO:0000313" key="2">
    <source>
        <dbReference type="EMBL" id="EED94161.1"/>
    </source>
</evidence>
<dbReference type="HOGENOM" id="CLU_1192008_0_0_1"/>
<accession>B8BX83</accession>
<dbReference type="Proteomes" id="UP000001449">
    <property type="component" value="Chromosome 3"/>
</dbReference>